<name>A0A8S9KIQ5_BRACR</name>
<dbReference type="EMBL" id="QGKY02000164">
    <property type="protein sequence ID" value="KAF2595160.1"/>
    <property type="molecule type" value="Genomic_DNA"/>
</dbReference>
<organism evidence="1">
    <name type="scientific">Brassica cretica</name>
    <name type="common">Mustard</name>
    <dbReference type="NCBI Taxonomy" id="69181"/>
    <lineage>
        <taxon>Eukaryota</taxon>
        <taxon>Viridiplantae</taxon>
        <taxon>Streptophyta</taxon>
        <taxon>Embryophyta</taxon>
        <taxon>Tracheophyta</taxon>
        <taxon>Spermatophyta</taxon>
        <taxon>Magnoliopsida</taxon>
        <taxon>eudicotyledons</taxon>
        <taxon>Gunneridae</taxon>
        <taxon>Pentapetalae</taxon>
        <taxon>rosids</taxon>
        <taxon>malvids</taxon>
        <taxon>Brassicales</taxon>
        <taxon>Brassicaceae</taxon>
        <taxon>Brassiceae</taxon>
        <taxon>Brassica</taxon>
    </lineage>
</organism>
<evidence type="ECO:0000313" key="1">
    <source>
        <dbReference type="EMBL" id="KAF2595160.1"/>
    </source>
</evidence>
<proteinExistence type="predicted"/>
<comment type="caution">
    <text evidence="1">The sequence shown here is derived from an EMBL/GenBank/DDBJ whole genome shotgun (WGS) entry which is preliminary data.</text>
</comment>
<protein>
    <submittedName>
        <fullName evidence="1">Uncharacterized protein</fullName>
    </submittedName>
</protein>
<reference evidence="1" key="1">
    <citation type="submission" date="2019-12" db="EMBL/GenBank/DDBJ databases">
        <title>Genome sequencing and annotation of Brassica cretica.</title>
        <authorList>
            <person name="Studholme D.J."/>
            <person name="Sarris P.F."/>
        </authorList>
    </citation>
    <scope>NUCLEOTIDE SEQUENCE</scope>
    <source>
        <strain evidence="1">PFS-102/07</strain>
        <tissue evidence="1">Leaf</tissue>
    </source>
</reference>
<gene>
    <name evidence="1" type="ORF">F2Q70_00044030</name>
</gene>
<accession>A0A8S9KIQ5</accession>
<sequence>MGHVLVFGGVGSSFSTTPSLSHYSRFLRVALFIIDDSFSLVISPRLNQKMISSRQDESAPLSTTPSLSLALLVACASLSLSSTTPSLWFSSTESVGASLDDYSSLWLSSTPPRLGLIHFHLSNTRTTLRIKRHENSAKTRIKRHFGGVKEYTCETDRVNAIGVMVMNALDVMTSPSSLAFHLLRFILLLAFSSFKNLGEDSVHVSSSEVPLFGTLRSQDPHFGSIVTGSKGVESVSCQYSCSLLICVVVTGVCCTHVSVL</sequence>
<dbReference type="AlphaFoldDB" id="A0A8S9KIQ5"/>